<organism evidence="11">
    <name type="scientific">Trypanosoma brucei equiperdum</name>
    <dbReference type="NCBI Taxonomy" id="630700"/>
    <lineage>
        <taxon>Eukaryota</taxon>
        <taxon>Discoba</taxon>
        <taxon>Euglenozoa</taxon>
        <taxon>Kinetoplastea</taxon>
        <taxon>Metakinetoplastina</taxon>
        <taxon>Trypanosomatida</taxon>
        <taxon>Trypanosomatidae</taxon>
        <taxon>Trypanosoma</taxon>
    </lineage>
</organism>
<feature type="domain" description="Trypanosome variant surface glycoprotein B-type N-terminal" evidence="10">
    <location>
        <begin position="9"/>
        <end position="344"/>
    </location>
</feature>
<comment type="subcellular location">
    <subcellularLocation>
        <location evidence="2">Cell membrane</location>
        <topology evidence="2">Lipid-anchor</topology>
        <topology evidence="2">GPI-anchor</topology>
    </subcellularLocation>
</comment>
<evidence type="ECO:0000256" key="8">
    <source>
        <dbReference type="ARBA" id="ARBA00023288"/>
    </source>
</evidence>
<accession>A0A3L6KUH0</accession>
<feature type="chain" id="PRO_5018026788" evidence="9">
    <location>
        <begin position="24"/>
        <end position="356"/>
    </location>
</feature>
<keyword evidence="5 9" id="KW-0732">Signal</keyword>
<dbReference type="AlphaFoldDB" id="A0A3L6KUH0"/>
<evidence type="ECO:0000256" key="3">
    <source>
        <dbReference type="ARBA" id="ARBA00022475"/>
    </source>
</evidence>
<dbReference type="GO" id="GO:0098552">
    <property type="term" value="C:side of membrane"/>
    <property type="evidence" value="ECO:0007669"/>
    <property type="project" value="UniProtKB-KW"/>
</dbReference>
<evidence type="ECO:0000256" key="1">
    <source>
        <dbReference type="ARBA" id="ARBA00002523"/>
    </source>
</evidence>
<keyword evidence="8" id="KW-0449">Lipoprotein</keyword>
<sequence>MCGIKYCVVLFALVLRTSISGEGKIVNEDEFGALCSMINLAQAELRKIKEVRETIKGTIRIGARCLELTGGRVLDTICEGENSRNCENRRTFWKKAESSSNKKIAGDGLLDRQTEEMIRKIGGEAADLYEDVTRKRWVPFANALEEKINEALYGVPWRPEEIRENTTDRKQLCQQEISRNAVHYPPASLSRDLLCVCAIDLESVRKHRLCCEFCGYEDNREVWKPNKDSWERWNFLRAHCAFLGEPKEDFEKLARTFRHLINQQHNTPIGVMYILGYQKRNSFWSLGLSSRGPMGPGVHYVLMGKEKTTDDIPWLKLLREVTMEMGQPAQDNVQEGEFTEALEKLKQDLEKLIQTK</sequence>
<keyword evidence="4" id="KW-0336">GPI-anchor</keyword>
<dbReference type="InterPro" id="IPR025932">
    <property type="entry name" value="Trypano_VSG_B_N_dom"/>
</dbReference>
<dbReference type="EMBL" id="QSBY01000011">
    <property type="protein sequence ID" value="RHW67785.1"/>
    <property type="molecule type" value="Genomic_DNA"/>
</dbReference>
<comment type="function">
    <text evidence="1">VSG forms a coat on the surface of the parasite. The trypanosome evades the immune response of the host by expressing a series of antigenically distinct VSGs from an estimated 1000 VSG genes.</text>
</comment>
<dbReference type="Proteomes" id="UP000266743">
    <property type="component" value="Chromosome 11"/>
</dbReference>
<evidence type="ECO:0000313" key="11">
    <source>
        <dbReference type="EMBL" id="RHW67785.1"/>
    </source>
</evidence>
<dbReference type="Pfam" id="PF13206">
    <property type="entry name" value="VSG_B"/>
    <property type="match status" value="1"/>
</dbReference>
<comment type="caution">
    <text evidence="11">The sequence shown here is derived from an EMBL/GenBank/DDBJ whole genome shotgun (WGS) entry which is preliminary data.</text>
</comment>
<feature type="signal peptide" evidence="9">
    <location>
        <begin position="1"/>
        <end position="23"/>
    </location>
</feature>
<dbReference type="GO" id="GO:0005886">
    <property type="term" value="C:plasma membrane"/>
    <property type="evidence" value="ECO:0007669"/>
    <property type="project" value="UniProtKB-SubCell"/>
</dbReference>
<evidence type="ECO:0000256" key="9">
    <source>
        <dbReference type="SAM" id="SignalP"/>
    </source>
</evidence>
<evidence type="ECO:0000259" key="10">
    <source>
        <dbReference type="Pfam" id="PF13206"/>
    </source>
</evidence>
<name>A0A3L6KUH0_9TRYP</name>
<evidence type="ECO:0000256" key="4">
    <source>
        <dbReference type="ARBA" id="ARBA00022622"/>
    </source>
</evidence>
<keyword evidence="7" id="KW-0325">Glycoprotein</keyword>
<protein>
    <submittedName>
        <fullName evidence="11">Trypanosomal VSG domain containing protein</fullName>
    </submittedName>
</protein>
<evidence type="ECO:0000256" key="6">
    <source>
        <dbReference type="ARBA" id="ARBA00023136"/>
    </source>
</evidence>
<keyword evidence="3" id="KW-1003">Cell membrane</keyword>
<keyword evidence="6" id="KW-0472">Membrane</keyword>
<evidence type="ECO:0000256" key="7">
    <source>
        <dbReference type="ARBA" id="ARBA00023180"/>
    </source>
</evidence>
<proteinExistence type="predicted"/>
<evidence type="ECO:0000256" key="5">
    <source>
        <dbReference type="ARBA" id="ARBA00022729"/>
    </source>
</evidence>
<reference evidence="11" key="1">
    <citation type="submission" date="2018-09" db="EMBL/GenBank/DDBJ databases">
        <title>whole genome sequence of T. equiperdum IVM-t1 strain.</title>
        <authorList>
            <person name="Suganuma K."/>
        </authorList>
    </citation>
    <scope>NUCLEOTIDE SEQUENCE [LARGE SCALE GENOMIC DNA]</scope>
    <source>
        <strain evidence="11">IVM-t1</strain>
    </source>
</reference>
<gene>
    <name evidence="11" type="ORF">DPX39_110048700</name>
</gene>
<evidence type="ECO:0000256" key="2">
    <source>
        <dbReference type="ARBA" id="ARBA00004609"/>
    </source>
</evidence>